<comment type="caution">
    <text evidence="1">The sequence shown here is derived from an EMBL/GenBank/DDBJ whole genome shotgun (WGS) entry which is preliminary data.</text>
</comment>
<evidence type="ECO:0000313" key="1">
    <source>
        <dbReference type="EMBL" id="MED6158949.1"/>
    </source>
</evidence>
<dbReference type="EMBL" id="JASCZI010121020">
    <property type="protein sequence ID" value="MED6158949.1"/>
    <property type="molecule type" value="Genomic_DNA"/>
</dbReference>
<keyword evidence="2" id="KW-1185">Reference proteome</keyword>
<gene>
    <name evidence="1" type="ORF">PIB30_037758</name>
</gene>
<dbReference type="Proteomes" id="UP001341840">
    <property type="component" value="Unassembled WGS sequence"/>
</dbReference>
<evidence type="ECO:0000313" key="2">
    <source>
        <dbReference type="Proteomes" id="UP001341840"/>
    </source>
</evidence>
<name>A0ABU6UD49_9FABA</name>
<protein>
    <submittedName>
        <fullName evidence="1">Uncharacterized protein</fullName>
    </submittedName>
</protein>
<organism evidence="1 2">
    <name type="scientific">Stylosanthes scabra</name>
    <dbReference type="NCBI Taxonomy" id="79078"/>
    <lineage>
        <taxon>Eukaryota</taxon>
        <taxon>Viridiplantae</taxon>
        <taxon>Streptophyta</taxon>
        <taxon>Embryophyta</taxon>
        <taxon>Tracheophyta</taxon>
        <taxon>Spermatophyta</taxon>
        <taxon>Magnoliopsida</taxon>
        <taxon>eudicotyledons</taxon>
        <taxon>Gunneridae</taxon>
        <taxon>Pentapetalae</taxon>
        <taxon>rosids</taxon>
        <taxon>fabids</taxon>
        <taxon>Fabales</taxon>
        <taxon>Fabaceae</taxon>
        <taxon>Papilionoideae</taxon>
        <taxon>50 kb inversion clade</taxon>
        <taxon>dalbergioids sensu lato</taxon>
        <taxon>Dalbergieae</taxon>
        <taxon>Pterocarpus clade</taxon>
        <taxon>Stylosanthes</taxon>
    </lineage>
</organism>
<reference evidence="1 2" key="1">
    <citation type="journal article" date="2023" name="Plants (Basel)">
        <title>Bridging the Gap: Combining Genomics and Transcriptomics Approaches to Understand Stylosanthes scabra, an Orphan Legume from the Brazilian Caatinga.</title>
        <authorList>
            <person name="Ferreira-Neto J.R.C."/>
            <person name="da Silva M.D."/>
            <person name="Binneck E."/>
            <person name="de Melo N.F."/>
            <person name="da Silva R.H."/>
            <person name="de Melo A.L.T.M."/>
            <person name="Pandolfi V."/>
            <person name="Bustamante F.O."/>
            <person name="Brasileiro-Vidal A.C."/>
            <person name="Benko-Iseppon A.M."/>
        </authorList>
    </citation>
    <scope>NUCLEOTIDE SEQUENCE [LARGE SCALE GENOMIC DNA]</scope>
    <source>
        <tissue evidence="1">Leaves</tissue>
    </source>
</reference>
<sequence length="87" mass="9616">MIDIVGPSYESVRDLGRMSAWGRRDGCLFKYRRSEVSVTRRSFVVVLVSEKLLGGAVSALTADACVFSERGERKLLVSLFLAVMMAV</sequence>
<accession>A0ABU6UD49</accession>
<proteinExistence type="predicted"/>